<dbReference type="SMART" id="SM00304">
    <property type="entry name" value="HAMP"/>
    <property type="match status" value="2"/>
</dbReference>
<dbReference type="Gene3D" id="1.10.287.950">
    <property type="entry name" value="Methyl-accepting chemotaxis protein"/>
    <property type="match status" value="1"/>
</dbReference>
<feature type="domain" description="HAMP" evidence="8">
    <location>
        <begin position="377"/>
        <end position="430"/>
    </location>
</feature>
<keyword evidence="2" id="KW-0145">Chemotaxis</keyword>
<comment type="subcellular location">
    <subcellularLocation>
        <location evidence="1">Membrane</location>
    </subcellularLocation>
</comment>
<organism evidence="9 10">
    <name type="scientific">Endobacterium cereale</name>
    <dbReference type="NCBI Taxonomy" id="2663029"/>
    <lineage>
        <taxon>Bacteria</taxon>
        <taxon>Pseudomonadati</taxon>
        <taxon>Pseudomonadota</taxon>
        <taxon>Alphaproteobacteria</taxon>
        <taxon>Hyphomicrobiales</taxon>
        <taxon>Rhizobiaceae</taxon>
        <taxon>Endobacterium</taxon>
    </lineage>
</organism>
<dbReference type="RefSeq" id="WP_153356480.1">
    <property type="nucleotide sequence ID" value="NZ_JAYKOO010000005.1"/>
</dbReference>
<dbReference type="CDD" id="cd11386">
    <property type="entry name" value="MCP_signal"/>
    <property type="match status" value="1"/>
</dbReference>
<dbReference type="GO" id="GO:0004888">
    <property type="term" value="F:transmembrane signaling receptor activity"/>
    <property type="evidence" value="ECO:0007669"/>
    <property type="project" value="InterPro"/>
</dbReference>
<dbReference type="InterPro" id="IPR004089">
    <property type="entry name" value="MCPsignal_dom"/>
</dbReference>
<dbReference type="PANTHER" id="PTHR43531:SF11">
    <property type="entry name" value="METHYL-ACCEPTING CHEMOTAXIS PROTEIN 3"/>
    <property type="match status" value="1"/>
</dbReference>
<dbReference type="InterPro" id="IPR004090">
    <property type="entry name" value="Chemotax_Me-accpt_rcpt"/>
</dbReference>
<reference evidence="9 10" key="1">
    <citation type="submission" date="2019-11" db="EMBL/GenBank/DDBJ databases">
        <title>Genome analysis of Rhizobacterium cereale a novel genus and species isolated from maize roots in North Spain.</title>
        <authorList>
            <person name="Menendez E."/>
            <person name="Flores-Felix J.D."/>
            <person name="Ramirez-Bahena M.-H."/>
            <person name="Igual J.M."/>
            <person name="Garcia-Fraile P."/>
            <person name="Peix A."/>
            <person name="Velazquez E."/>
        </authorList>
    </citation>
    <scope>NUCLEOTIDE SEQUENCE [LARGE SCALE GENOMIC DNA]</scope>
    <source>
        <strain evidence="9 10">RZME27</strain>
    </source>
</reference>
<comment type="caution">
    <text evidence="9">The sequence shown here is derived from an EMBL/GenBank/DDBJ whole genome shotgun (WGS) entry which is preliminary data.</text>
</comment>
<keyword evidence="6" id="KW-1133">Transmembrane helix</keyword>
<dbReference type="Pfam" id="PF00015">
    <property type="entry name" value="MCPsignal"/>
    <property type="match status" value="1"/>
</dbReference>
<evidence type="ECO:0000256" key="4">
    <source>
        <dbReference type="PROSITE-ProRule" id="PRU00284"/>
    </source>
</evidence>
<dbReference type="SMART" id="SM00283">
    <property type="entry name" value="MA"/>
    <property type="match status" value="1"/>
</dbReference>
<evidence type="ECO:0000256" key="2">
    <source>
        <dbReference type="ARBA" id="ARBA00022500"/>
    </source>
</evidence>
<keyword evidence="6" id="KW-0472">Membrane</keyword>
<dbReference type="Gene3D" id="6.10.340.10">
    <property type="match status" value="1"/>
</dbReference>
<dbReference type="PROSITE" id="PS50111">
    <property type="entry name" value="CHEMOTAXIS_TRANSDUC_2"/>
    <property type="match status" value="1"/>
</dbReference>
<keyword evidence="4" id="KW-0807">Transducer</keyword>
<feature type="region of interest" description="Disordered" evidence="5">
    <location>
        <begin position="433"/>
        <end position="457"/>
    </location>
</feature>
<proteinExistence type="inferred from homology"/>
<feature type="domain" description="Methyl-accepting transducer" evidence="7">
    <location>
        <begin position="515"/>
        <end position="744"/>
    </location>
</feature>
<dbReference type="InterPro" id="IPR003660">
    <property type="entry name" value="HAMP_dom"/>
</dbReference>
<dbReference type="GO" id="GO:0007165">
    <property type="term" value="P:signal transduction"/>
    <property type="evidence" value="ECO:0007669"/>
    <property type="project" value="UniProtKB-KW"/>
</dbReference>
<protein>
    <submittedName>
        <fullName evidence="9">HAMP domain-containing protein</fullName>
    </submittedName>
</protein>
<dbReference type="PANTHER" id="PTHR43531">
    <property type="entry name" value="PROTEIN ICFG"/>
    <property type="match status" value="1"/>
</dbReference>
<dbReference type="AlphaFoldDB" id="A0A6A8AEH7"/>
<evidence type="ECO:0000259" key="8">
    <source>
        <dbReference type="PROSITE" id="PS50885"/>
    </source>
</evidence>
<dbReference type="FunFam" id="1.10.287.950:FF:000001">
    <property type="entry name" value="Methyl-accepting chemotaxis sensory transducer"/>
    <property type="match status" value="1"/>
</dbReference>
<evidence type="ECO:0000313" key="9">
    <source>
        <dbReference type="EMBL" id="MQY48318.1"/>
    </source>
</evidence>
<evidence type="ECO:0000259" key="7">
    <source>
        <dbReference type="PROSITE" id="PS50111"/>
    </source>
</evidence>
<accession>A0A6A8AEH7</accession>
<sequence>MQFRSIQMKIALLSGLCVIGATGSLVGYSMVSASNTQQFVGEKVNDLLVEKTRSSLATLASTQAGTIRSSLDSAMDSARNLARAFEVAASNGPTSTPVEARRAQLNAMLLNVLDGNPRFNGTYSAWEPNGLDGRDAEFRNNRQFASDANGRFLPYWTRDAAGKIALQQLVEFDSHELHPNGVMKGGWYIGPQSGNGESILDPLPYIVQGKQVFLATMSVPITIDGKFKGVAGADFDLTFVQQLAEQVKSSIYGGKASVEIVSYKGLVVASSSSPETIGKQYAMNDAGRDGDLSIIRGGKSDVIVDKDSFKAFAPITIGRTTTPWSVVIDVPRGVAMSEVIALDEDLSNRNGNDMQLQMLVALLIAGAGIGGMWLVARSIANPIAMLTDTMRRLAGNDTSVDVPGRGRADEIGHMAGAVEVFKENAIAKVGMERAAEAERNMSETERQERDAQKARDAAEIQHAVDALAEGLRRLSDGDVAYRIARPFVANLDGLRINFNDSLTKLQQALQSVKSNAHAIEGGAKEIRSAADDLAKRTEQQAASVEETAAALEEIATTMKDSTARAEEAGVLVNRTRLGAEKAGQIVREAVVAMQQIEHSSGEISNIIGVIDEIAFQTNLLALNAGVEAARAGEAGKGFAVVAQEVRELAQRSATAAKEIKGLITTSNEHVQNGVELVGETGKSLESIVGEVNHINQNVTAIVEAAREQSTGIQEINKAVNSIDQGTQQNAAMVEESTAASHGLAREADALNGLIRQFNLGNGATVAPELRVANEHSQPVMSPAKALGRKVASAFGGGSAAATHSTWTDF</sequence>
<dbReference type="PRINTS" id="PR00260">
    <property type="entry name" value="CHEMTRNSDUCR"/>
</dbReference>
<evidence type="ECO:0000256" key="3">
    <source>
        <dbReference type="ARBA" id="ARBA00029447"/>
    </source>
</evidence>
<dbReference type="PROSITE" id="PS50885">
    <property type="entry name" value="HAMP"/>
    <property type="match status" value="2"/>
</dbReference>
<dbReference type="SUPFAM" id="SSF158472">
    <property type="entry name" value="HAMP domain-like"/>
    <property type="match status" value="1"/>
</dbReference>
<dbReference type="CDD" id="cd12913">
    <property type="entry name" value="PDC1_MCP_like"/>
    <property type="match status" value="1"/>
</dbReference>
<evidence type="ECO:0000256" key="5">
    <source>
        <dbReference type="SAM" id="MobiDB-lite"/>
    </source>
</evidence>
<dbReference type="CDD" id="cd06225">
    <property type="entry name" value="HAMP"/>
    <property type="match status" value="1"/>
</dbReference>
<evidence type="ECO:0000256" key="6">
    <source>
        <dbReference type="SAM" id="Phobius"/>
    </source>
</evidence>
<feature type="transmembrane region" description="Helical" evidence="6">
    <location>
        <begin position="356"/>
        <end position="376"/>
    </location>
</feature>
<feature type="domain" description="HAMP" evidence="8">
    <location>
        <begin position="458"/>
        <end position="510"/>
    </location>
</feature>
<dbReference type="GO" id="GO:0006935">
    <property type="term" value="P:chemotaxis"/>
    <property type="evidence" value="ECO:0007669"/>
    <property type="project" value="UniProtKB-KW"/>
</dbReference>
<keyword evidence="10" id="KW-1185">Reference proteome</keyword>
<name>A0A6A8AEH7_9HYPH</name>
<keyword evidence="6" id="KW-0812">Transmembrane</keyword>
<gene>
    <name evidence="9" type="ORF">GAO09_19990</name>
</gene>
<dbReference type="InterPro" id="IPR051310">
    <property type="entry name" value="MCP_chemotaxis"/>
</dbReference>
<dbReference type="Gene3D" id="3.30.450.20">
    <property type="entry name" value="PAS domain"/>
    <property type="match status" value="1"/>
</dbReference>
<dbReference type="EMBL" id="WIXI01000047">
    <property type="protein sequence ID" value="MQY48318.1"/>
    <property type="molecule type" value="Genomic_DNA"/>
</dbReference>
<dbReference type="Proteomes" id="UP000435138">
    <property type="component" value="Unassembled WGS sequence"/>
</dbReference>
<evidence type="ECO:0000256" key="1">
    <source>
        <dbReference type="ARBA" id="ARBA00004370"/>
    </source>
</evidence>
<dbReference type="SUPFAM" id="SSF58104">
    <property type="entry name" value="Methyl-accepting chemotaxis protein (MCP) signaling domain"/>
    <property type="match status" value="1"/>
</dbReference>
<evidence type="ECO:0000313" key="10">
    <source>
        <dbReference type="Proteomes" id="UP000435138"/>
    </source>
</evidence>
<comment type="similarity">
    <text evidence="3">Belongs to the methyl-accepting chemotaxis (MCP) protein family.</text>
</comment>
<dbReference type="Pfam" id="PF00672">
    <property type="entry name" value="HAMP"/>
    <property type="match status" value="1"/>
</dbReference>
<dbReference type="GO" id="GO:0016020">
    <property type="term" value="C:membrane"/>
    <property type="evidence" value="ECO:0007669"/>
    <property type="project" value="UniProtKB-SubCell"/>
</dbReference>